<feature type="domain" description="Flagellar hook protein FlgE D2" evidence="8">
    <location>
        <begin position="353"/>
        <end position="400"/>
    </location>
</feature>
<keyword evidence="4 5" id="KW-0975">Bacterial flagellum</keyword>
<dbReference type="Gene3D" id="2.60.98.20">
    <property type="entry name" value="Flagellar hook protein FlgE"/>
    <property type="match status" value="2"/>
</dbReference>
<organism evidence="10 11">
    <name type="scientific">Billgrantia zhangzhouensis</name>
    <dbReference type="NCBI Taxonomy" id="2733481"/>
    <lineage>
        <taxon>Bacteria</taxon>
        <taxon>Pseudomonadati</taxon>
        <taxon>Pseudomonadota</taxon>
        <taxon>Gammaproteobacteria</taxon>
        <taxon>Oceanospirillales</taxon>
        <taxon>Halomonadaceae</taxon>
        <taxon>Billgrantia</taxon>
    </lineage>
</organism>
<dbReference type="RefSeq" id="WP_234273222.1">
    <property type="nucleotide sequence ID" value="NZ_JABFTT010000004.1"/>
</dbReference>
<dbReference type="Pfam" id="PF06429">
    <property type="entry name" value="Flg_bbr_C"/>
    <property type="match status" value="1"/>
</dbReference>
<dbReference type="InterPro" id="IPR011491">
    <property type="entry name" value="FlgE_D2"/>
</dbReference>
<sequence length="519" mass="54728">MSFSQALSGLNAQSQRLGTIGNNIANSQTVGFKGSSVQFSDVFANSRVGLGTRVSTVLQNFNEGNIESTNRNLDLAVAGDGFFRYMDTSGEVVYSRNGQLIMQANGDLVNAQGFQIMGYGLNAQGQVQVGGQPVPLNISAEELGANATTNATTVLNLDARENVGNELSVAEVGGTEISYHYANNFTVYDSLGNPVNTTVYYEKVGDNLWQAKVVADGNYDAGNDFMMRFNSNGTLVGAGEPIDQALVDALADAQTNLTDAQANLSALQGVLSELASLGQDDWDDIGPDWESYLRDLSDNPAVQAAITDIDENDMDELAVVMASLQASADDAQTSAADAQAARDLASQAVNDAVGSLTGNQVALTFASTSGAEDIEFNLNLAGSTQFGNSSTVSQLTQNGYTSGTLVGITIEEDGTIMRNYSNEESRPAGQITLASFRNPEGLIPMGDNVWRASAESGQELVGAPGTGMLGSIVASAVETSNVDMARELVDMIVAQRAYQANSQTIKTQDELLQTVINLR</sequence>
<name>A0ABS9ADQ5_9GAMM</name>
<dbReference type="InterPro" id="IPR010930">
    <property type="entry name" value="Flg_bb/hook_C_dom"/>
</dbReference>
<evidence type="ECO:0000256" key="4">
    <source>
        <dbReference type="ARBA" id="ARBA00023143"/>
    </source>
</evidence>
<evidence type="ECO:0000259" key="6">
    <source>
        <dbReference type="Pfam" id="PF00460"/>
    </source>
</evidence>
<dbReference type="NCBIfam" id="TIGR03506">
    <property type="entry name" value="FlgEFG_subfam"/>
    <property type="match status" value="1"/>
</dbReference>
<protein>
    <recommendedName>
        <fullName evidence="3 5">Flagellar hook protein FlgE</fullName>
    </recommendedName>
</protein>
<dbReference type="InterPro" id="IPR001444">
    <property type="entry name" value="Flag_bb_rod_N"/>
</dbReference>
<evidence type="ECO:0000256" key="5">
    <source>
        <dbReference type="RuleBase" id="RU362116"/>
    </source>
</evidence>
<feature type="domain" description="Flagellar hook protein FlgE/F/G-like D1" evidence="9">
    <location>
        <begin position="76"/>
        <end position="129"/>
    </location>
</feature>
<dbReference type="EMBL" id="JABFTT010000004">
    <property type="protein sequence ID" value="MCE8019859.1"/>
    <property type="molecule type" value="Genomic_DNA"/>
</dbReference>
<dbReference type="PANTHER" id="PTHR30435:SF1">
    <property type="entry name" value="FLAGELLAR HOOK PROTEIN FLGE"/>
    <property type="match status" value="1"/>
</dbReference>
<evidence type="ECO:0000256" key="2">
    <source>
        <dbReference type="ARBA" id="ARBA00009677"/>
    </source>
</evidence>
<dbReference type="Pfam" id="PF07559">
    <property type="entry name" value="FlgE_D2"/>
    <property type="match status" value="2"/>
</dbReference>
<keyword evidence="10" id="KW-0969">Cilium</keyword>
<keyword evidence="10" id="KW-0282">Flagellum</keyword>
<comment type="subcellular location">
    <subcellularLocation>
        <location evidence="1 5">Bacterial flagellum basal body</location>
    </subcellularLocation>
</comment>
<evidence type="ECO:0000259" key="9">
    <source>
        <dbReference type="Pfam" id="PF22692"/>
    </source>
</evidence>
<dbReference type="InterPro" id="IPR037058">
    <property type="entry name" value="Falgellar_hook_FlgE_sf"/>
</dbReference>
<dbReference type="InterPro" id="IPR020013">
    <property type="entry name" value="Flagellar_FlgE/F/G"/>
</dbReference>
<dbReference type="PANTHER" id="PTHR30435">
    <property type="entry name" value="FLAGELLAR PROTEIN"/>
    <property type="match status" value="1"/>
</dbReference>
<dbReference type="SUPFAM" id="SSF117143">
    <property type="entry name" value="Flagellar hook protein flgE"/>
    <property type="match status" value="1"/>
</dbReference>
<feature type="domain" description="Flagellar hook protein FlgE D2" evidence="8">
    <location>
        <begin position="176"/>
        <end position="254"/>
    </location>
</feature>
<accession>A0ABS9ADQ5</accession>
<reference evidence="10 11" key="1">
    <citation type="journal article" date="2021" name="Front. Microbiol.">
        <title>Aerobic Denitrification and Heterotrophic Sulfur Oxidation in the Genus Halomonas Revealed by Six Novel Species Characterizations and Genome-Based Analysis.</title>
        <authorList>
            <person name="Wang L."/>
            <person name="Shao Z."/>
        </authorList>
    </citation>
    <scope>NUCLEOTIDE SEQUENCE [LARGE SCALE GENOMIC DNA]</scope>
    <source>
        <strain evidence="10 11">MCCC 1A11036</strain>
    </source>
</reference>
<gene>
    <name evidence="10" type="ORF">HOP51_06985</name>
</gene>
<dbReference type="Pfam" id="PF22692">
    <property type="entry name" value="LlgE_F_G_D1"/>
    <property type="match status" value="1"/>
</dbReference>
<keyword evidence="10" id="KW-0966">Cell projection</keyword>
<comment type="caution">
    <text evidence="10">The sequence shown here is derived from an EMBL/GenBank/DDBJ whole genome shotgun (WGS) entry which is preliminary data.</text>
</comment>
<comment type="similarity">
    <text evidence="2 5">Belongs to the flagella basal body rod proteins family.</text>
</comment>
<comment type="function">
    <text evidence="5">A flexible structure which links the flagellar filament to the drive apparatus in the basal body.</text>
</comment>
<evidence type="ECO:0000313" key="10">
    <source>
        <dbReference type="EMBL" id="MCE8019859.1"/>
    </source>
</evidence>
<evidence type="ECO:0000259" key="8">
    <source>
        <dbReference type="Pfam" id="PF07559"/>
    </source>
</evidence>
<dbReference type="Proteomes" id="UP001320122">
    <property type="component" value="Unassembled WGS sequence"/>
</dbReference>
<evidence type="ECO:0000256" key="3">
    <source>
        <dbReference type="ARBA" id="ARBA00019015"/>
    </source>
</evidence>
<dbReference type="Pfam" id="PF00460">
    <property type="entry name" value="Flg_bb_rod"/>
    <property type="match status" value="1"/>
</dbReference>
<evidence type="ECO:0000256" key="1">
    <source>
        <dbReference type="ARBA" id="ARBA00004117"/>
    </source>
</evidence>
<feature type="domain" description="Flagellar basal body rod protein N-terminal" evidence="6">
    <location>
        <begin position="6"/>
        <end position="33"/>
    </location>
</feature>
<dbReference type="InterPro" id="IPR053967">
    <property type="entry name" value="LlgE_F_G-like_D1"/>
</dbReference>
<keyword evidence="11" id="KW-1185">Reference proteome</keyword>
<evidence type="ECO:0000313" key="11">
    <source>
        <dbReference type="Proteomes" id="UP001320122"/>
    </source>
</evidence>
<proteinExistence type="inferred from homology"/>
<feature type="domain" description="Flagellar basal-body/hook protein C-terminal" evidence="7">
    <location>
        <begin position="475"/>
        <end position="518"/>
    </location>
</feature>
<dbReference type="InterPro" id="IPR037925">
    <property type="entry name" value="FlgE/F/G-like"/>
</dbReference>
<evidence type="ECO:0000259" key="7">
    <source>
        <dbReference type="Pfam" id="PF06429"/>
    </source>
</evidence>